<keyword evidence="2" id="KW-1185">Reference proteome</keyword>
<name>A0A8J3SUP4_9ACTN</name>
<sequence>MYGARDGYLAPQPPTRLAGRALYPGAVWQAGTLPLAPHRHSVQGGAAGLAESRRRVVPDLPALNSARNNRCPFRTKAASDEYNERGIGRVEQARRQGLVRA</sequence>
<comment type="caution">
    <text evidence="1">The sequence shown here is derived from an EMBL/GenBank/DDBJ whole genome shotgun (WGS) entry which is preliminary data.</text>
</comment>
<accession>A0A8J3SUP4</accession>
<proteinExistence type="predicted"/>
<reference evidence="1" key="1">
    <citation type="submission" date="2021-01" db="EMBL/GenBank/DDBJ databases">
        <title>Whole genome shotgun sequence of Planobispora takensis NBRC 109077.</title>
        <authorList>
            <person name="Komaki H."/>
            <person name="Tamura T."/>
        </authorList>
    </citation>
    <scope>NUCLEOTIDE SEQUENCE</scope>
    <source>
        <strain evidence="1">NBRC 109077</strain>
    </source>
</reference>
<dbReference type="Proteomes" id="UP000634476">
    <property type="component" value="Unassembled WGS sequence"/>
</dbReference>
<evidence type="ECO:0000313" key="2">
    <source>
        <dbReference type="Proteomes" id="UP000634476"/>
    </source>
</evidence>
<gene>
    <name evidence="1" type="ORF">Pta02_13600</name>
</gene>
<protein>
    <submittedName>
        <fullName evidence="1">Uncharacterized protein</fullName>
    </submittedName>
</protein>
<dbReference type="AlphaFoldDB" id="A0A8J3SUP4"/>
<dbReference type="EMBL" id="BOOK01000008">
    <property type="protein sequence ID" value="GIH99351.1"/>
    <property type="molecule type" value="Genomic_DNA"/>
</dbReference>
<organism evidence="1 2">
    <name type="scientific">Planobispora takensis</name>
    <dbReference type="NCBI Taxonomy" id="1367882"/>
    <lineage>
        <taxon>Bacteria</taxon>
        <taxon>Bacillati</taxon>
        <taxon>Actinomycetota</taxon>
        <taxon>Actinomycetes</taxon>
        <taxon>Streptosporangiales</taxon>
        <taxon>Streptosporangiaceae</taxon>
        <taxon>Planobispora</taxon>
    </lineage>
</organism>
<evidence type="ECO:0000313" key="1">
    <source>
        <dbReference type="EMBL" id="GIH99351.1"/>
    </source>
</evidence>